<dbReference type="EMBL" id="CP027753">
    <property type="protein sequence ID" value="AZE45951.1"/>
    <property type="molecule type" value="Genomic_DNA"/>
</dbReference>
<dbReference type="Proteomes" id="UP000268048">
    <property type="component" value="Chromosome"/>
</dbReference>
<organism evidence="1 2">
    <name type="scientific">Pseudomonas chlororaphis</name>
    <dbReference type="NCBI Taxonomy" id="587753"/>
    <lineage>
        <taxon>Bacteria</taxon>
        <taxon>Pseudomonadati</taxon>
        <taxon>Pseudomonadota</taxon>
        <taxon>Gammaproteobacteria</taxon>
        <taxon>Pseudomonadales</taxon>
        <taxon>Pseudomonadaceae</taxon>
        <taxon>Pseudomonas</taxon>
    </lineage>
</organism>
<dbReference type="AlphaFoldDB" id="A0A3G7TGG7"/>
<protein>
    <submittedName>
        <fullName evidence="1">Uncharacterized protein</fullName>
    </submittedName>
</protein>
<gene>
    <name evidence="1" type="ORF">C4K04_0247</name>
</gene>
<name>A0A3G7TGG7_9PSED</name>
<accession>A0A3G7TGG7</accession>
<proteinExistence type="predicted"/>
<evidence type="ECO:0000313" key="2">
    <source>
        <dbReference type="Proteomes" id="UP000268048"/>
    </source>
</evidence>
<sequence length="55" mass="6246">MLPVVMQPGFTIDVLTLEARRFVDFLDIQSFQTGRKLTTCSRYCRPSVPVLGVRS</sequence>
<reference evidence="1 2" key="1">
    <citation type="submission" date="2018-03" db="EMBL/GenBank/DDBJ databases">
        <title>Diversity of phytobeneficial traits revealed by whole-genome analysis of worldwide-isolated phenazine-producing Pseudomonas spp.</title>
        <authorList>
            <person name="Biessy A."/>
            <person name="Novinscak A."/>
            <person name="Blom J."/>
            <person name="Leger G."/>
            <person name="Thomashow L.S."/>
            <person name="Cazorla F.M."/>
            <person name="Josic D."/>
            <person name="Filion M."/>
        </authorList>
    </citation>
    <scope>NUCLEOTIDE SEQUENCE [LARGE SCALE GENOMIC DNA]</scope>
    <source>
        <strain evidence="1 2">B25</strain>
    </source>
</reference>
<evidence type="ECO:0000313" key="1">
    <source>
        <dbReference type="EMBL" id="AZE45951.1"/>
    </source>
</evidence>